<dbReference type="SUPFAM" id="SSF53474">
    <property type="entry name" value="alpha/beta-Hydrolases"/>
    <property type="match status" value="1"/>
</dbReference>
<reference evidence="3" key="2">
    <citation type="submission" date="2020-09" db="EMBL/GenBank/DDBJ databases">
        <authorList>
            <person name="Wu Z."/>
        </authorList>
    </citation>
    <scope>NUCLEOTIDE SEQUENCE</scope>
    <source>
        <strain evidence="3">SC17</strain>
    </source>
</reference>
<name>A0A8J6Q694_9FLAO</name>
<comment type="caution">
    <text evidence="3">The sequence shown here is derived from an EMBL/GenBank/DDBJ whole genome shotgun (WGS) entry which is preliminary data.</text>
</comment>
<dbReference type="PANTHER" id="PTHR37315">
    <property type="entry name" value="UPF0311 PROTEIN BLR7842"/>
    <property type="match status" value="1"/>
</dbReference>
<dbReference type="InterPro" id="IPR041127">
    <property type="entry name" value="PET_hydrolase/cutinase-like"/>
</dbReference>
<gene>
    <name evidence="3" type="ORF">ICJ84_08530</name>
</gene>
<dbReference type="RefSeq" id="WP_188215974.1">
    <property type="nucleotide sequence ID" value="NZ_BAABGH010000005.1"/>
</dbReference>
<reference evidence="3" key="1">
    <citation type="journal article" date="2013" name="Int. J. Syst. Evol. Microbiol.">
        <title>Aestuariibaculum suncheonense gen. nov., sp. nov., a marine bacterium of the family Flavobacteriaceae isolated from a tidal flat and emended descriptions of the genera Gaetbulibacter and Tamlana.</title>
        <authorList>
            <person name="Jeong S.H."/>
            <person name="Park M.S."/>
            <person name="Jin H.M."/>
            <person name="Lee K."/>
            <person name="Park W."/>
            <person name="Jeon C.O."/>
        </authorList>
    </citation>
    <scope>NUCLEOTIDE SEQUENCE</scope>
    <source>
        <strain evidence="3">SC17</strain>
    </source>
</reference>
<dbReference type="Proteomes" id="UP000602057">
    <property type="component" value="Unassembled WGS sequence"/>
</dbReference>
<dbReference type="InterPro" id="IPR029058">
    <property type="entry name" value="AB_hydrolase_fold"/>
</dbReference>
<keyword evidence="4" id="KW-1185">Reference proteome</keyword>
<accession>A0A8J6Q694</accession>
<evidence type="ECO:0000313" key="3">
    <source>
        <dbReference type="EMBL" id="MBD0835478.1"/>
    </source>
</evidence>
<dbReference type="Gene3D" id="2.40.160.20">
    <property type="match status" value="1"/>
</dbReference>
<proteinExistence type="inferred from homology"/>
<sequence length="444" mass="49043">MKKVYTAILMSVFAITLSYAQVIKTKIIDNGGRGNYSSIAVTEESLPDFVLYRPENIQKAVKQQGQLPILVWANGGCMNSSIHQERFLSELASHGYIIIAIGALQMTVEEREHKSTADNELLNALNWIEQQAEKPDNAYYNNVDLNKIAAGGHSCGGAQTLRIANDPRIKTYLMLNAGMGNMTMAGASSESLQNLHAPIIYMIGGKSDIAYDNAILDYSRIEHVPVVFADHTTAGHGATFSKEYGGSFAEMTLDWLDWQFKNKDNSAIFLNSALSKYPEWTMKAKGFNSEIISSPTLEFIPPDLEFVCELRVTIDTPILLGATPNGDKIIIPITGGTFKGPDIKGVVLAGGADYQYSNKALNRTELNAVYNIKTNDGVLIHVQNTGLIIEPSKESKKGEAYYFRATPKFEAPTDSKYAWLNNAIYVCKPEVNDKYISIQVWKVL</sequence>
<dbReference type="Gene3D" id="3.40.50.1820">
    <property type="entry name" value="alpha/beta hydrolase"/>
    <property type="match status" value="1"/>
</dbReference>
<comment type="similarity">
    <text evidence="1">Belongs to the UPF0311 family.</text>
</comment>
<dbReference type="PANTHER" id="PTHR37315:SF1">
    <property type="entry name" value="UPF0311 PROTEIN BLR7842"/>
    <property type="match status" value="1"/>
</dbReference>
<evidence type="ECO:0000256" key="1">
    <source>
        <dbReference type="HAMAP-Rule" id="MF_00775"/>
    </source>
</evidence>
<dbReference type="Pfam" id="PF12740">
    <property type="entry name" value="PETase"/>
    <property type="match status" value="1"/>
</dbReference>
<dbReference type="InterPro" id="IPR020915">
    <property type="entry name" value="UPF0311"/>
</dbReference>
<feature type="domain" description="PET hydrolase/cutinase-like" evidence="2">
    <location>
        <begin position="89"/>
        <end position="174"/>
    </location>
</feature>
<dbReference type="Pfam" id="PF11578">
    <property type="entry name" value="DUF3237"/>
    <property type="match status" value="1"/>
</dbReference>
<organism evidence="3 4">
    <name type="scientific">Aestuariibaculum suncheonense</name>
    <dbReference type="NCBI Taxonomy" id="1028745"/>
    <lineage>
        <taxon>Bacteria</taxon>
        <taxon>Pseudomonadati</taxon>
        <taxon>Bacteroidota</taxon>
        <taxon>Flavobacteriia</taxon>
        <taxon>Flavobacteriales</taxon>
        <taxon>Flavobacteriaceae</taxon>
    </lineage>
</organism>
<dbReference type="AlphaFoldDB" id="A0A8J6Q694"/>
<evidence type="ECO:0000313" key="4">
    <source>
        <dbReference type="Proteomes" id="UP000602057"/>
    </source>
</evidence>
<protein>
    <recommendedName>
        <fullName evidence="1">UPF0311 protein ICJ84_08530</fullName>
    </recommendedName>
</protein>
<dbReference type="EMBL" id="JACVXC010000003">
    <property type="protein sequence ID" value="MBD0835478.1"/>
    <property type="molecule type" value="Genomic_DNA"/>
</dbReference>
<dbReference type="HAMAP" id="MF_00775">
    <property type="entry name" value="UPF0311"/>
    <property type="match status" value="1"/>
</dbReference>
<evidence type="ECO:0000259" key="2">
    <source>
        <dbReference type="Pfam" id="PF12740"/>
    </source>
</evidence>